<dbReference type="eggNOG" id="arCOG00468">
    <property type="taxonomic scope" value="Archaea"/>
</dbReference>
<evidence type="ECO:0000313" key="3">
    <source>
        <dbReference type="Proteomes" id="UP000011690"/>
    </source>
</evidence>
<dbReference type="Pfam" id="PF05908">
    <property type="entry name" value="Gamma_PGA_hydro"/>
    <property type="match status" value="1"/>
</dbReference>
<evidence type="ECO:0000256" key="1">
    <source>
        <dbReference type="SAM" id="MobiDB-lite"/>
    </source>
</evidence>
<dbReference type="AlphaFoldDB" id="L9WLA9"/>
<organism evidence="2 3">
    <name type="scientific">Natronorubrum bangense JCM 10635</name>
    <dbReference type="NCBI Taxonomy" id="1227500"/>
    <lineage>
        <taxon>Archaea</taxon>
        <taxon>Methanobacteriati</taxon>
        <taxon>Methanobacteriota</taxon>
        <taxon>Stenosarchaea group</taxon>
        <taxon>Halobacteria</taxon>
        <taxon>Halobacteriales</taxon>
        <taxon>Natrialbaceae</taxon>
        <taxon>Natronorubrum</taxon>
    </lineage>
</organism>
<gene>
    <name evidence="2" type="ORF">C494_05723</name>
</gene>
<dbReference type="InterPro" id="IPR008585">
    <property type="entry name" value="Gamma_PGA_hydro"/>
</dbReference>
<feature type="region of interest" description="Disordered" evidence="1">
    <location>
        <begin position="351"/>
        <end position="389"/>
    </location>
</feature>
<dbReference type="STRING" id="1227500.C494_05723"/>
<dbReference type="EMBL" id="AOHY01000011">
    <property type="protein sequence ID" value="ELY50280.1"/>
    <property type="molecule type" value="Genomic_DNA"/>
</dbReference>
<reference evidence="2 3" key="1">
    <citation type="journal article" date="2014" name="PLoS Genet.">
        <title>Phylogenetically driven sequencing of extremely halophilic archaea reveals strategies for static and dynamic osmo-response.</title>
        <authorList>
            <person name="Becker E.A."/>
            <person name="Seitzer P.M."/>
            <person name="Tritt A."/>
            <person name="Larsen D."/>
            <person name="Krusor M."/>
            <person name="Yao A.I."/>
            <person name="Wu D."/>
            <person name="Madern D."/>
            <person name="Eisen J.A."/>
            <person name="Darling A.E."/>
            <person name="Facciotti M.T."/>
        </authorList>
    </citation>
    <scope>NUCLEOTIDE SEQUENCE [LARGE SCALE GENOMIC DNA]</scope>
    <source>
        <strain evidence="2 3">JCM 10635</strain>
    </source>
</reference>
<feature type="compositionally biased region" description="Polar residues" evidence="1">
    <location>
        <begin position="140"/>
        <end position="151"/>
    </location>
</feature>
<sequence length="389" mass="41855">MTNEPTDNDTNEQHRSISSRRTFLGAALASPALLGLGVGSYEAASSYASDETYETGLISGLADNQDDLVLEPTAISADPRLLDAQGLSVGQQVRLTRTDDEFAAYTVTEDRPEASEETLRMPDSGKSRLDLSDGRPFPSDRNSCPGPQTDHSLGDEFEVEVSTPVPAPDLSAKEARRDGELVEQLDERDSSLVMIAPHGGGMQPWTDEQAAYAAELTSATSWRALGWGPTPAGGAFQRWYVPSTEIDPASYPELGRIADTDFDVAVDFGGVCERGVLVGGNADKSLREAVRDSINEAMPSRVLKAELSDDGAADSMLVNRLGDDGIFISQSYTTRHAYHEEIAYGVAAALEDDLDPGARERPGQGKRRSRPDVPGQDRRPSRPDAPGEQ</sequence>
<dbReference type="Gene3D" id="3.40.630.100">
    <property type="entry name" value="Poly-gamma-glutamate hydrolase, zinc-binding motif"/>
    <property type="match status" value="1"/>
</dbReference>
<proteinExistence type="predicted"/>
<evidence type="ECO:0000313" key="2">
    <source>
        <dbReference type="EMBL" id="ELY50280.1"/>
    </source>
</evidence>
<keyword evidence="3" id="KW-1185">Reference proteome</keyword>
<dbReference type="Proteomes" id="UP000011690">
    <property type="component" value="Unassembled WGS sequence"/>
</dbReference>
<dbReference type="RefSeq" id="WP_006065317.1">
    <property type="nucleotide sequence ID" value="NZ_AOHY01000011.1"/>
</dbReference>
<feature type="compositionally biased region" description="Basic and acidic residues" evidence="1">
    <location>
        <begin position="171"/>
        <end position="181"/>
    </location>
</feature>
<dbReference type="GeneID" id="39851014"/>
<accession>L9WLA9</accession>
<feature type="region of interest" description="Disordered" evidence="1">
    <location>
        <begin position="109"/>
        <end position="181"/>
    </location>
</feature>
<dbReference type="InterPro" id="IPR006311">
    <property type="entry name" value="TAT_signal"/>
</dbReference>
<dbReference type="InterPro" id="IPR038128">
    <property type="entry name" value="Gamma_PGA_hydro_sf"/>
</dbReference>
<feature type="compositionally biased region" description="Basic and acidic residues" evidence="1">
    <location>
        <begin position="109"/>
        <end position="133"/>
    </location>
</feature>
<dbReference type="PATRIC" id="fig|1227500.6.peg.1159"/>
<dbReference type="OrthoDB" id="167304at2157"/>
<comment type="caution">
    <text evidence="2">The sequence shown here is derived from an EMBL/GenBank/DDBJ whole genome shotgun (WGS) entry which is preliminary data.</text>
</comment>
<dbReference type="PROSITE" id="PS51318">
    <property type="entry name" value="TAT"/>
    <property type="match status" value="1"/>
</dbReference>
<name>L9WLA9_9EURY</name>
<protein>
    <submittedName>
        <fullName evidence="2">Uncharacterized protein</fullName>
    </submittedName>
</protein>